<dbReference type="PANTHER" id="PTHR22775:SF3">
    <property type="entry name" value="SORTING NEXIN-13"/>
    <property type="match status" value="1"/>
</dbReference>
<feature type="domain" description="PXA" evidence="6">
    <location>
        <begin position="119"/>
        <end position="308"/>
    </location>
</feature>
<dbReference type="PROSITE" id="PS51207">
    <property type="entry name" value="PXA"/>
    <property type="match status" value="1"/>
</dbReference>
<dbReference type="SUPFAM" id="SSF48097">
    <property type="entry name" value="Regulator of G-protein signaling, RGS"/>
    <property type="match status" value="1"/>
</dbReference>
<feature type="region of interest" description="Disordered" evidence="2">
    <location>
        <begin position="618"/>
        <end position="762"/>
    </location>
</feature>
<dbReference type="InterPro" id="IPR044926">
    <property type="entry name" value="RGS_subdomain_2"/>
</dbReference>
<dbReference type="GO" id="GO:0035091">
    <property type="term" value="F:phosphatidylinositol binding"/>
    <property type="evidence" value="ECO:0007669"/>
    <property type="project" value="InterPro"/>
</dbReference>
<dbReference type="PROSITE" id="PS50195">
    <property type="entry name" value="PX"/>
    <property type="match status" value="1"/>
</dbReference>
<evidence type="ECO:0000259" key="6">
    <source>
        <dbReference type="PROSITE" id="PS51207"/>
    </source>
</evidence>
<feature type="compositionally biased region" description="Pro residues" evidence="2">
    <location>
        <begin position="618"/>
        <end position="636"/>
    </location>
</feature>
<dbReference type="InterPro" id="IPR036871">
    <property type="entry name" value="PX_dom_sf"/>
</dbReference>
<feature type="region of interest" description="Disordered" evidence="2">
    <location>
        <begin position="1317"/>
        <end position="1339"/>
    </location>
</feature>
<feature type="region of interest" description="Disordered" evidence="2">
    <location>
        <begin position="436"/>
        <end position="458"/>
    </location>
</feature>
<protein>
    <recommendedName>
        <fullName evidence="9">PhoX domain-containing protein</fullName>
    </recommendedName>
</protein>
<keyword evidence="3" id="KW-1133">Transmembrane helix</keyword>
<keyword evidence="3" id="KW-0472">Membrane</keyword>
<name>A0A194S6Y2_RHOGW</name>
<feature type="compositionally biased region" description="Low complexity" evidence="2">
    <location>
        <begin position="642"/>
        <end position="668"/>
    </location>
</feature>
<dbReference type="InterPro" id="IPR013937">
    <property type="entry name" value="Sorting_nexin_C"/>
</dbReference>
<dbReference type="EMBL" id="KQ474076">
    <property type="protein sequence ID" value="KPV76260.1"/>
    <property type="molecule type" value="Genomic_DNA"/>
</dbReference>
<evidence type="ECO:0000256" key="2">
    <source>
        <dbReference type="SAM" id="MobiDB-lite"/>
    </source>
</evidence>
<keyword evidence="3" id="KW-0812">Transmembrane</keyword>
<dbReference type="InterPro" id="IPR003114">
    <property type="entry name" value="Phox_assoc"/>
</dbReference>
<dbReference type="SMART" id="SM00315">
    <property type="entry name" value="RGS"/>
    <property type="match status" value="1"/>
</dbReference>
<evidence type="ECO:0000259" key="5">
    <source>
        <dbReference type="PROSITE" id="PS50195"/>
    </source>
</evidence>
<accession>A0A194S6Y2</accession>
<dbReference type="Gene3D" id="1.10.167.10">
    <property type="entry name" value="Regulator of G-protein Signalling 4, domain 2"/>
    <property type="match status" value="1"/>
</dbReference>
<dbReference type="SMART" id="SM00312">
    <property type="entry name" value="PX"/>
    <property type="match status" value="1"/>
</dbReference>
<dbReference type="Pfam" id="PF00615">
    <property type="entry name" value="RGS"/>
    <property type="match status" value="1"/>
</dbReference>
<dbReference type="SMART" id="SM00313">
    <property type="entry name" value="PXA"/>
    <property type="match status" value="1"/>
</dbReference>
<dbReference type="InterPro" id="IPR016137">
    <property type="entry name" value="RGS"/>
</dbReference>
<dbReference type="OMA" id="AMYVVEV"/>
<dbReference type="Pfam" id="PF08628">
    <property type="entry name" value="Nexin_C"/>
    <property type="match status" value="1"/>
</dbReference>
<dbReference type="PROSITE" id="PS50132">
    <property type="entry name" value="RGS"/>
    <property type="match status" value="1"/>
</dbReference>
<dbReference type="Proteomes" id="UP000053890">
    <property type="component" value="Unassembled WGS sequence"/>
</dbReference>
<feature type="compositionally biased region" description="Polar residues" evidence="2">
    <location>
        <begin position="833"/>
        <end position="842"/>
    </location>
</feature>
<comment type="similarity">
    <text evidence="1">Belongs to the sorting nexin family.</text>
</comment>
<dbReference type="InterPro" id="IPR036305">
    <property type="entry name" value="RGS_sf"/>
</dbReference>
<dbReference type="OrthoDB" id="120967at2759"/>
<evidence type="ECO:0000313" key="8">
    <source>
        <dbReference type="Proteomes" id="UP000053890"/>
    </source>
</evidence>
<dbReference type="PANTHER" id="PTHR22775">
    <property type="entry name" value="SORTING NEXIN"/>
    <property type="match status" value="1"/>
</dbReference>
<dbReference type="Pfam" id="PF02194">
    <property type="entry name" value="PXA"/>
    <property type="match status" value="1"/>
</dbReference>
<feature type="compositionally biased region" description="Low complexity" evidence="2">
    <location>
        <begin position="743"/>
        <end position="760"/>
    </location>
</feature>
<evidence type="ECO:0000313" key="7">
    <source>
        <dbReference type="EMBL" id="KPV76260.1"/>
    </source>
</evidence>
<organism evidence="7 8">
    <name type="scientific">Rhodotorula graminis (strain WP1)</name>
    <dbReference type="NCBI Taxonomy" id="578459"/>
    <lineage>
        <taxon>Eukaryota</taxon>
        <taxon>Fungi</taxon>
        <taxon>Dikarya</taxon>
        <taxon>Basidiomycota</taxon>
        <taxon>Pucciniomycotina</taxon>
        <taxon>Microbotryomycetes</taxon>
        <taxon>Sporidiobolales</taxon>
        <taxon>Sporidiobolaceae</taxon>
        <taxon>Rhodotorula</taxon>
    </lineage>
</organism>
<feature type="compositionally biased region" description="Polar residues" evidence="2">
    <location>
        <begin position="870"/>
        <end position="889"/>
    </location>
</feature>
<reference evidence="7 8" key="1">
    <citation type="journal article" date="2015" name="Front. Microbiol.">
        <title>Genome sequence of the plant growth promoting endophytic yeast Rhodotorula graminis WP1.</title>
        <authorList>
            <person name="Firrincieli A."/>
            <person name="Otillar R."/>
            <person name="Salamov A."/>
            <person name="Schmutz J."/>
            <person name="Khan Z."/>
            <person name="Redman R.S."/>
            <person name="Fleck N.D."/>
            <person name="Lindquist E."/>
            <person name="Grigoriev I.V."/>
            <person name="Doty S.L."/>
        </authorList>
    </citation>
    <scope>NUCLEOTIDE SEQUENCE [LARGE SCALE GENOMIC DNA]</scope>
    <source>
        <strain evidence="7 8">WP1</strain>
    </source>
</reference>
<evidence type="ECO:0000259" key="4">
    <source>
        <dbReference type="PROSITE" id="PS50132"/>
    </source>
</evidence>
<feature type="compositionally biased region" description="Polar residues" evidence="2">
    <location>
        <begin position="683"/>
        <end position="697"/>
    </location>
</feature>
<feature type="transmembrane region" description="Helical" evidence="3">
    <location>
        <begin position="30"/>
        <end position="46"/>
    </location>
</feature>
<keyword evidence="8" id="KW-1185">Reference proteome</keyword>
<sequence>MPLSGRLALLLLVVALFARASLLHLALVTLALVATVIAVLVAYVSLTRVAEQRIARASAPHRSGSARGGGGARRPAVNGTWAGVPPLHFTSPAAWAMTQTKAAWEAAAAAAPASLDGAPPFLQAALDSLLELVLRDFVRRWYDNLSDSPVFPTAVDRTIRDTLVALSTRVASTLDWSEVLVGRILPLVTAHLEHFRQAHESAHVGAAGDSDEADLFVASRYADLSGARLHPAVDVAGTNSRPAEEAYLRNLFGALLPLVVPEREMDSAAVAVMLREIVSCAVMLPIFELLSDPDFYNRLIDDKAGAAIRDRKMVTEFREALDKQAPALAAVTGLGLSAPPPTTRTAAAAAGRKTEVVTVRTSARQFDAWLANIGALTTLGDARRLRSDVTSQIRRAKLATDGKSLDDMVDGVKVADWIDFIERLYTAKRKIDRRIGKLGGPDSRDRAPSVMSSPASHGQPALRDLLLEPTAVTYLMEFLERRRHSARAQFWLLVEGLKDPLEELDVDLPTTTTSGASTLDDGSIALDDIRMIWDAYLASDPFRSSKVHLETVRSFVAERHDAALSPVVASPHEVRQVRHALFAIQGDVLALLEEEDLPAFRRSDLHFKAVAAMPSSFAPPPPAAYVTPPSPLATRPPRPRSRSNPQVPPLRATTTPTTLVAAAPLGSPTFPPPRPASPALLGQSRTQRPQRTETAPPQVTFHAAAFDRPATRRPDLFDGGGGESPRFNPVRKVSSGSVDTVNSTASAPTATSPTTGGSSARRSRVNLADSLEFLMSPPPEVDRSPLFGAAAADDAADDGAHSDDDYVQVQTIEAIQEALNSILATDARAQPEASRSTTSLASVPQDGSAPTSRRVSADAQRKASLFATETGKSSPSLPTSPAGTTSWGVTSPPALPPRPVRHRGVFDDAETVDDADADQDDVELDFDPHDIVLPAPGDLHLPAEIARLTESLAKLKGQEAVVEALIRKAELTGNASELKLLVKSRDSLRREIRAATFQKDQYEAQASENELTPDRTRVAIPGTTVGQAGGGGAGSGSSSAATALAPTSAQSFQLYLVEVHQLAPDGSFRAGWIVTRRYSEFSALYGKLKDKYVAARYLDFPSKRLVGIWSKEFIEQRREGLERYLQALIRIPVICRSSELRAFLSQQTIALPKSDVARKLAAPLLPGQALRSLYRGFTSGIDDVLGTSTTSMVDTIVARLGQQAAEFAGTSTGGGAGKVNDEDLVDQLVGSDATAPAASAPDGEALTYFTSPFCDLVVSIFGLKDNWLRRQAILIVLQQVLGGTIERKIRDSVKMLLAPPQLVGYISTLQNAMWSGGELKPKEPPRSAAQRAETKESARRKLSTLMPDVAANLIGRQNAKQGARTLFAVLQNRRLNKHLIYSVVDEVVAVLFPELHEQRSRPLFLS</sequence>
<dbReference type="STRING" id="578459.A0A194S6Y2"/>
<proteinExistence type="inferred from homology"/>
<dbReference type="RefSeq" id="XP_018272309.1">
    <property type="nucleotide sequence ID" value="XM_018416269.1"/>
</dbReference>
<dbReference type="InterPro" id="IPR001683">
    <property type="entry name" value="PX_dom"/>
</dbReference>
<dbReference type="Pfam" id="PF00787">
    <property type="entry name" value="PX"/>
    <property type="match status" value="1"/>
</dbReference>
<feature type="region of interest" description="Disordered" evidence="2">
    <location>
        <begin position="826"/>
        <end position="902"/>
    </location>
</feature>
<dbReference type="SUPFAM" id="SSF64268">
    <property type="entry name" value="PX domain"/>
    <property type="match status" value="1"/>
</dbReference>
<evidence type="ECO:0000256" key="3">
    <source>
        <dbReference type="SAM" id="Phobius"/>
    </source>
</evidence>
<feature type="domain" description="PX" evidence="5">
    <location>
        <begin position="1033"/>
        <end position="1151"/>
    </location>
</feature>
<gene>
    <name evidence="7" type="ORF">RHOBADRAFT_52295</name>
</gene>
<evidence type="ECO:0000256" key="1">
    <source>
        <dbReference type="ARBA" id="ARBA00010883"/>
    </source>
</evidence>
<feature type="domain" description="RGS" evidence="4">
    <location>
        <begin position="461"/>
        <end position="610"/>
    </location>
</feature>
<dbReference type="GeneID" id="28976717"/>
<evidence type="ECO:0008006" key="9">
    <source>
        <dbReference type="Google" id="ProtNLM"/>
    </source>
</evidence>
<feature type="region of interest" description="Disordered" evidence="2">
    <location>
        <begin position="1021"/>
        <end position="1040"/>
    </location>
</feature>
<dbReference type="Gene3D" id="3.30.1520.10">
    <property type="entry name" value="Phox-like domain"/>
    <property type="match status" value="1"/>
</dbReference>